<dbReference type="EMBL" id="CP110233">
    <property type="protein sequence ID" value="WEG74415.1"/>
    <property type="molecule type" value="Genomic_DNA"/>
</dbReference>
<geneLocation type="plasmid" evidence="1 2">
    <name>unnamed1</name>
</geneLocation>
<keyword evidence="1" id="KW-0614">Plasmid</keyword>
<dbReference type="Proteomes" id="UP001179647">
    <property type="component" value="Plasmid unnamed1"/>
</dbReference>
<keyword evidence="2" id="KW-1185">Reference proteome</keyword>
<sequence length="120" mass="13630">MKKVDIKEITQTLLANINGINKASSSYPTSWQIFPSAIHKTSSKPHFIDFEGNELQSEWNITIELYSDKTLTDITDHVIQRFSNIGFNLSKKDANTAEMKRVILEAVAIVDNNSKIVYQK</sequence>
<reference evidence="1" key="1">
    <citation type="submission" date="2022-10" db="EMBL/GenBank/DDBJ databases">
        <title>Vagococcus sp. isolated from poultry meat.</title>
        <authorList>
            <person name="Johansson P."/>
            <person name="Bjorkroth J."/>
        </authorList>
    </citation>
    <scope>NUCLEOTIDE SEQUENCE</scope>
    <source>
        <strain evidence="1">STAA11</strain>
        <plasmid evidence="1">unnamed1</plasmid>
    </source>
</reference>
<dbReference type="AlphaFoldDB" id="A0AAF0I8I3"/>
<protein>
    <submittedName>
        <fullName evidence="1">Uncharacterized protein</fullName>
    </submittedName>
</protein>
<dbReference type="KEGG" id="vie:OL234_10655"/>
<name>A0AAF0I8I3_9ENTE</name>
<evidence type="ECO:0000313" key="1">
    <source>
        <dbReference type="EMBL" id="WEG74415.1"/>
    </source>
</evidence>
<dbReference type="RefSeq" id="WP_275470215.1">
    <property type="nucleotide sequence ID" value="NZ_CP110233.1"/>
</dbReference>
<organism evidence="1 2">
    <name type="scientific">Vagococcus intermedius</name>
    <dbReference type="NCBI Taxonomy" id="2991418"/>
    <lineage>
        <taxon>Bacteria</taxon>
        <taxon>Bacillati</taxon>
        <taxon>Bacillota</taxon>
        <taxon>Bacilli</taxon>
        <taxon>Lactobacillales</taxon>
        <taxon>Enterococcaceae</taxon>
        <taxon>Vagococcus</taxon>
    </lineage>
</organism>
<accession>A0AAF0I8I3</accession>
<gene>
    <name evidence="1" type="ORF">OL234_10655</name>
</gene>
<proteinExistence type="predicted"/>
<evidence type="ECO:0000313" key="2">
    <source>
        <dbReference type="Proteomes" id="UP001179647"/>
    </source>
</evidence>